<dbReference type="SUPFAM" id="SSF51395">
    <property type="entry name" value="FMN-linked oxidoreductases"/>
    <property type="match status" value="1"/>
</dbReference>
<sequence>MFTRLAVAGGAAGFGYTQLLPNDAKAVFFPAHAWLADAATAALRQIDAETAHNIAITAAKYNLTPVAPKPDDLLRTQVCGLGFGSPVGLAAGFDKNADAVDGLFGLGFGFVEIGTVTPLPQPGNEKPRMWRLTEDCGVINRYGFNSEGMAEVSRRLEKVAEKDRPIGVNVGKNKLTPEDEAAEDYSKGIRKLGSKADYIVINVSSPNTPGLRNLQKKDLLQALLKKVVTVRNELGHRPPLLVKVAPDLDAQELKDVAEASLAAAVDGIIVSNTTIARPETLRSENKAMQGGLSGRPLRARATKAVHDMSLATDQKLPIVGVGGIANGQDAFDKIVVGASLVQLYSMMAFEGPSIGHRVNTELADLLRLHGFKSVKEAVGAAHRNPELMPSDLRGA</sequence>
<dbReference type="PROSITE" id="PS00912">
    <property type="entry name" value="DHODEHASE_2"/>
    <property type="match status" value="1"/>
</dbReference>
<dbReference type="InterPro" id="IPR001295">
    <property type="entry name" value="Dihydroorotate_DH_CS"/>
</dbReference>
<dbReference type="GO" id="GO:0006207">
    <property type="term" value="P:'de novo' pyrimidine nucleobase biosynthetic process"/>
    <property type="evidence" value="ECO:0007669"/>
    <property type="project" value="InterPro"/>
</dbReference>
<comment type="cofactor">
    <cofactor evidence="11">
        <name>FMN</name>
        <dbReference type="ChEBI" id="CHEBI:58210"/>
    </cofactor>
    <text evidence="11">Binds 1 FMN per subunit.</text>
</comment>
<dbReference type="PANTHER" id="PTHR48109">
    <property type="entry name" value="DIHYDROOROTATE DEHYDROGENASE (QUINONE), MITOCHONDRIAL-RELATED"/>
    <property type="match status" value="1"/>
</dbReference>
<comment type="subcellular location">
    <subcellularLocation>
        <location evidence="1">Membrane</location>
    </subcellularLocation>
    <subcellularLocation>
        <location evidence="11">Mitochondrion inner membrane</location>
        <topology evidence="11">Single-pass membrane protein</topology>
    </subcellularLocation>
</comment>
<evidence type="ECO:0000256" key="9">
    <source>
        <dbReference type="ARBA" id="ARBA00023136"/>
    </source>
</evidence>
<dbReference type="InterPro" id="IPR050074">
    <property type="entry name" value="DHO_dehydrogenase"/>
</dbReference>
<dbReference type="Gene3D" id="3.20.20.70">
    <property type="entry name" value="Aldolase class I"/>
    <property type="match status" value="1"/>
</dbReference>
<dbReference type="AlphaFoldDB" id="A9CQ17"/>
<dbReference type="GO" id="GO:0005743">
    <property type="term" value="C:mitochondrial inner membrane"/>
    <property type="evidence" value="ECO:0007669"/>
    <property type="project" value="UniProtKB-SubCell"/>
</dbReference>
<gene>
    <name evidence="13" type="primary">pyr4</name>
</gene>
<keyword evidence="9" id="KW-0472">Membrane</keyword>
<dbReference type="OrthoDB" id="14784at2759"/>
<dbReference type="InterPro" id="IPR005719">
    <property type="entry name" value="Dihydroorotate_DH_2"/>
</dbReference>
<feature type="domain" description="Dihydroorotate dehydrogenase catalytic" evidence="12">
    <location>
        <begin position="74"/>
        <end position="366"/>
    </location>
</feature>
<reference evidence="13" key="1">
    <citation type="journal article" date="2008" name="Protist">
        <title>Evolutionary analysis of synteny and gene fusion for pyrimidine biosynthetic enzymes in Euglenozoa: an extraordinary gap between kinetoplastids and diplonemids.</title>
        <authorList>
            <person name="Makiuchi T."/>
            <person name="Annoura T."/>
            <person name="Hashimoto T."/>
            <person name="Murata E."/>
            <person name="Aoki T."/>
            <person name="Nara T."/>
        </authorList>
    </citation>
    <scope>NUCLEOTIDE SEQUENCE</scope>
    <source>
        <strain evidence="13">ATCC 50162</strain>
    </source>
</reference>
<dbReference type="UniPathway" id="UPA00070">
    <property type="reaction ID" value="UER00946"/>
</dbReference>
<keyword evidence="8 11" id="KW-0560">Oxidoreductase</keyword>
<dbReference type="EC" id="1.3.5.2" evidence="4 11"/>
<evidence type="ECO:0000256" key="7">
    <source>
        <dbReference type="ARBA" id="ARBA00022643"/>
    </source>
</evidence>
<dbReference type="NCBIfam" id="NF003652">
    <property type="entry name" value="PRK05286.2-5"/>
    <property type="match status" value="1"/>
</dbReference>
<evidence type="ECO:0000313" key="13">
    <source>
        <dbReference type="EMBL" id="BAF95081.1"/>
    </source>
</evidence>
<evidence type="ECO:0000256" key="2">
    <source>
        <dbReference type="ARBA" id="ARBA00005161"/>
    </source>
</evidence>
<keyword evidence="11" id="KW-0496">Mitochondrion</keyword>
<keyword evidence="7 11" id="KW-0288">FMN</keyword>
<dbReference type="PANTHER" id="PTHR48109:SF4">
    <property type="entry name" value="DIHYDROOROTATE DEHYDROGENASE (QUINONE), MITOCHONDRIAL"/>
    <property type="match status" value="1"/>
</dbReference>
<organism evidence="13">
    <name type="scientific">Diplonema papillatum</name>
    <dbReference type="NCBI Taxonomy" id="91374"/>
    <lineage>
        <taxon>Eukaryota</taxon>
        <taxon>Discoba</taxon>
        <taxon>Euglenozoa</taxon>
        <taxon>Diplonemea</taxon>
        <taxon>Diplonemidae</taxon>
        <taxon>Diplonema</taxon>
    </lineage>
</organism>
<dbReference type="CDD" id="cd04738">
    <property type="entry name" value="DHOD_2_like"/>
    <property type="match status" value="1"/>
</dbReference>
<evidence type="ECO:0000259" key="12">
    <source>
        <dbReference type="Pfam" id="PF01180"/>
    </source>
</evidence>
<protein>
    <recommendedName>
        <fullName evidence="5 11">Dihydroorotate dehydrogenase (quinone), mitochondrial</fullName>
        <shortName evidence="11">DHOdehase</shortName>
        <ecNumber evidence="4 11">1.3.5.2</ecNumber>
    </recommendedName>
</protein>
<dbReference type="Pfam" id="PF01180">
    <property type="entry name" value="DHO_dh"/>
    <property type="match status" value="1"/>
</dbReference>
<keyword evidence="6 11" id="KW-0285">Flavoprotein</keyword>
<dbReference type="InterPro" id="IPR013785">
    <property type="entry name" value="Aldolase_TIM"/>
</dbReference>
<evidence type="ECO:0000256" key="8">
    <source>
        <dbReference type="ARBA" id="ARBA00023002"/>
    </source>
</evidence>
<dbReference type="NCBIfam" id="TIGR01036">
    <property type="entry name" value="pyrD_sub2"/>
    <property type="match status" value="1"/>
</dbReference>
<proteinExistence type="evidence at transcript level"/>
<accession>A9CQ17</accession>
<dbReference type="EMBL" id="AB307738">
    <property type="protein sequence ID" value="BAF95081.1"/>
    <property type="molecule type" value="mRNA"/>
</dbReference>
<evidence type="ECO:0000256" key="4">
    <source>
        <dbReference type="ARBA" id="ARBA00012791"/>
    </source>
</evidence>
<dbReference type="PROSITE" id="PS00911">
    <property type="entry name" value="DHODEHASE_1"/>
    <property type="match status" value="1"/>
</dbReference>
<name>A9CQ17_9EUGL</name>
<evidence type="ECO:0000256" key="3">
    <source>
        <dbReference type="ARBA" id="ARBA00005359"/>
    </source>
</evidence>
<comment type="catalytic activity">
    <reaction evidence="10 11">
        <text>(S)-dihydroorotate + a quinone = orotate + a quinol</text>
        <dbReference type="Rhea" id="RHEA:30187"/>
        <dbReference type="ChEBI" id="CHEBI:24646"/>
        <dbReference type="ChEBI" id="CHEBI:30839"/>
        <dbReference type="ChEBI" id="CHEBI:30864"/>
        <dbReference type="ChEBI" id="CHEBI:132124"/>
        <dbReference type="EC" id="1.3.5.2"/>
    </reaction>
</comment>
<evidence type="ECO:0000256" key="11">
    <source>
        <dbReference type="RuleBase" id="RU361255"/>
    </source>
</evidence>
<dbReference type="GO" id="GO:0044205">
    <property type="term" value="P:'de novo' UMP biosynthetic process"/>
    <property type="evidence" value="ECO:0007669"/>
    <property type="project" value="UniProtKB-UniPathway"/>
</dbReference>
<evidence type="ECO:0000256" key="1">
    <source>
        <dbReference type="ARBA" id="ARBA00004370"/>
    </source>
</evidence>
<comment type="similarity">
    <text evidence="3 11">Belongs to the dihydroorotate dehydrogenase family. Type 2 subfamily.</text>
</comment>
<evidence type="ECO:0000256" key="10">
    <source>
        <dbReference type="ARBA" id="ARBA00048639"/>
    </source>
</evidence>
<comment type="pathway">
    <text evidence="2 11">Pyrimidine metabolism; UMP biosynthesis via de novo pathway; orotate from (S)-dihydroorotate (quinone route): step 1/1.</text>
</comment>
<evidence type="ECO:0000256" key="6">
    <source>
        <dbReference type="ARBA" id="ARBA00022630"/>
    </source>
</evidence>
<dbReference type="NCBIfam" id="NF003645">
    <property type="entry name" value="PRK05286.1-2"/>
    <property type="match status" value="1"/>
</dbReference>
<dbReference type="InterPro" id="IPR005720">
    <property type="entry name" value="Dihydroorotate_DH_cat"/>
</dbReference>
<keyword evidence="11" id="KW-0999">Mitochondrion inner membrane</keyword>
<evidence type="ECO:0000256" key="5">
    <source>
        <dbReference type="ARBA" id="ARBA00017599"/>
    </source>
</evidence>
<dbReference type="GO" id="GO:0106430">
    <property type="term" value="F:dihydroorotate dehydrogenase (quinone) activity"/>
    <property type="evidence" value="ECO:0007669"/>
    <property type="project" value="UniProtKB-EC"/>
</dbReference>